<name>A0ABP3B2M0_9LIST</name>
<dbReference type="RefSeq" id="WP_193786552.1">
    <property type="nucleotide sequence ID" value="NZ_AODF01000001.1"/>
</dbReference>
<sequence length="168" mass="20105">MNGNQFARSGIRISNQKEVDPFLKEEFVKYGEWLRSYYNFPQRVRVYVKADEYITALNGNLVSGTFFAPFEKREEPYIKVATGDFIKGKQKYGVFQMLFNTLNTLSHEIQHYYQWLDDEELDEEEAEYGAEELTQEYLSFYKENFLKERFSNCTKKNKMRAIELMIEK</sequence>
<organism evidence="1 2">
    <name type="scientific">Listeria floridensis FSL S10-1187</name>
    <dbReference type="NCBI Taxonomy" id="1265817"/>
    <lineage>
        <taxon>Bacteria</taxon>
        <taxon>Bacillati</taxon>
        <taxon>Bacillota</taxon>
        <taxon>Bacilli</taxon>
        <taxon>Bacillales</taxon>
        <taxon>Listeriaceae</taxon>
        <taxon>Listeria</taxon>
    </lineage>
</organism>
<reference evidence="1 2" key="1">
    <citation type="journal article" date="2014" name="Int. J. Syst. Evol. Microbiol.">
        <title>Listeria floridensis sp. nov., Listeria aquatica sp. nov., Listeria cornellensis sp. nov., Listeria riparia sp. nov. and Listeria grandensis sp. nov., from agricultural and natural environments.</title>
        <authorList>
            <person name="den Bakker H.C."/>
            <person name="Warchocki S."/>
            <person name="Wright E.M."/>
            <person name="Allred A.F."/>
            <person name="Ahlstrom C."/>
            <person name="Manuel C.S."/>
            <person name="Stasiewicz M.J."/>
            <person name="Burrell A."/>
            <person name="Roof S."/>
            <person name="Strawn L."/>
            <person name="Fortes E.D."/>
            <person name="Nightingale K.K."/>
            <person name="Kephart D."/>
            <person name="Wiedmann M."/>
        </authorList>
    </citation>
    <scope>NUCLEOTIDE SEQUENCE [LARGE SCALE GENOMIC DNA]</scope>
    <source>
        <strain evidence="1 2">FSL S10-1187</strain>
    </source>
</reference>
<dbReference type="EMBL" id="AODF01000001">
    <property type="protein sequence ID" value="EUJ33791.1"/>
    <property type="molecule type" value="Genomic_DNA"/>
</dbReference>
<accession>A0ABP3B2M0</accession>
<comment type="caution">
    <text evidence="1">The sequence shown here is derived from an EMBL/GenBank/DDBJ whole genome shotgun (WGS) entry which is preliminary data.</text>
</comment>
<gene>
    <name evidence="1" type="ORF">MFLO_01125</name>
</gene>
<dbReference type="Proteomes" id="UP000019249">
    <property type="component" value="Unassembled WGS sequence"/>
</dbReference>
<evidence type="ECO:0000313" key="1">
    <source>
        <dbReference type="EMBL" id="EUJ33791.1"/>
    </source>
</evidence>
<protein>
    <submittedName>
        <fullName evidence="1">Uncharacterized protein</fullName>
    </submittedName>
</protein>
<keyword evidence="2" id="KW-1185">Reference proteome</keyword>
<evidence type="ECO:0000313" key="2">
    <source>
        <dbReference type="Proteomes" id="UP000019249"/>
    </source>
</evidence>
<proteinExistence type="predicted"/>